<sequence>MLSPTVDTEEEGRAATAGPLDGLVIADFSRVLAGPYCSMLLADLGATVIKIESPAGDETRHYKPPVLGKDSTYYLSVNRNKRSIVLDLKDPADLGTARRIARRADVVIQNFKPGGAARFGLDHPSVAQENPAVVYASISGFGTQPQAAGLPGYDLLVQALSGLMDLTGTPDSPPLKAGVPIVDVMTGLHTAIGILAALHHRARTGEGQHVELSLLMSALSGMVNHTGAYVMTGTVPHRMGNEHPSLYPYAPFETGDGRLIIAVGNDGQFRRLCRVLALPELADDPRFGTAHARSVNRDQLRPLLTRALSGRTAEEWSGILAGASVPTAPVQDIAGGLAAATRFGLDPVVLSGEGDRALPGVRNPITFSATPPTYRYAPPGLGEHREEILAWLDAPPSEPNERNSR</sequence>
<dbReference type="PANTHER" id="PTHR48207:SF3">
    <property type="entry name" value="SUCCINATE--HYDROXYMETHYLGLUTARATE COA-TRANSFERASE"/>
    <property type="match status" value="1"/>
</dbReference>
<name>A0ABU2U9T1_9ACTN</name>
<dbReference type="Pfam" id="PF02515">
    <property type="entry name" value="CoA_transf_3"/>
    <property type="match status" value="1"/>
</dbReference>
<evidence type="ECO:0000256" key="1">
    <source>
        <dbReference type="ARBA" id="ARBA00022679"/>
    </source>
</evidence>
<dbReference type="RefSeq" id="WP_311701431.1">
    <property type="nucleotide sequence ID" value="NZ_JAVREY010000151.1"/>
</dbReference>
<dbReference type="Gene3D" id="3.40.50.10540">
    <property type="entry name" value="Crotonobetainyl-coa:carnitine coa-transferase, domain 1"/>
    <property type="match status" value="1"/>
</dbReference>
<dbReference type="GO" id="GO:0016740">
    <property type="term" value="F:transferase activity"/>
    <property type="evidence" value="ECO:0007669"/>
    <property type="project" value="UniProtKB-KW"/>
</dbReference>
<evidence type="ECO:0000313" key="2">
    <source>
        <dbReference type="EMBL" id="MDT0470003.1"/>
    </source>
</evidence>
<dbReference type="Proteomes" id="UP001183809">
    <property type="component" value="Unassembled WGS sequence"/>
</dbReference>
<keyword evidence="3" id="KW-1185">Reference proteome</keyword>
<evidence type="ECO:0000313" key="3">
    <source>
        <dbReference type="Proteomes" id="UP001183809"/>
    </source>
</evidence>
<gene>
    <name evidence="2" type="ORF">RM764_45035</name>
</gene>
<accession>A0ABU2U9T1</accession>
<reference evidence="3" key="1">
    <citation type="submission" date="2023-07" db="EMBL/GenBank/DDBJ databases">
        <title>30 novel species of actinomycetes from the DSMZ collection.</title>
        <authorList>
            <person name="Nouioui I."/>
        </authorList>
    </citation>
    <scope>NUCLEOTIDE SEQUENCE [LARGE SCALE GENOMIC DNA]</scope>
    <source>
        <strain evidence="3">DSM 41699</strain>
    </source>
</reference>
<dbReference type="SUPFAM" id="SSF89796">
    <property type="entry name" value="CoA-transferase family III (CaiB/BaiF)"/>
    <property type="match status" value="1"/>
</dbReference>
<comment type="caution">
    <text evidence="2">The sequence shown here is derived from an EMBL/GenBank/DDBJ whole genome shotgun (WGS) entry which is preliminary data.</text>
</comment>
<dbReference type="PANTHER" id="PTHR48207">
    <property type="entry name" value="SUCCINATE--HYDROXYMETHYLGLUTARATE COA-TRANSFERASE"/>
    <property type="match status" value="1"/>
</dbReference>
<dbReference type="InterPro" id="IPR044855">
    <property type="entry name" value="CoA-Trfase_III_dom3_sf"/>
</dbReference>
<organism evidence="2 3">
    <name type="scientific">Streptomyces gibsoniae</name>
    <dbReference type="NCBI Taxonomy" id="3075529"/>
    <lineage>
        <taxon>Bacteria</taxon>
        <taxon>Bacillati</taxon>
        <taxon>Actinomycetota</taxon>
        <taxon>Actinomycetes</taxon>
        <taxon>Kitasatosporales</taxon>
        <taxon>Streptomycetaceae</taxon>
        <taxon>Streptomyces</taxon>
    </lineage>
</organism>
<keyword evidence="1 2" id="KW-0808">Transferase</keyword>
<protein>
    <submittedName>
        <fullName evidence="2">CoA transferase</fullName>
        <ecNumber evidence="2">2.8.3.-</ecNumber>
    </submittedName>
</protein>
<dbReference type="InterPro" id="IPR003673">
    <property type="entry name" value="CoA-Trfase_fam_III"/>
</dbReference>
<dbReference type="Gene3D" id="3.30.1540.10">
    <property type="entry name" value="formyl-coa transferase, domain 3"/>
    <property type="match status" value="1"/>
</dbReference>
<proteinExistence type="predicted"/>
<dbReference type="EC" id="2.8.3.-" evidence="2"/>
<dbReference type="InterPro" id="IPR023606">
    <property type="entry name" value="CoA-Trfase_III_dom_1_sf"/>
</dbReference>
<dbReference type="InterPro" id="IPR050483">
    <property type="entry name" value="CoA-transferase_III_domain"/>
</dbReference>
<dbReference type="EMBL" id="JAVREY010000151">
    <property type="protein sequence ID" value="MDT0470003.1"/>
    <property type="molecule type" value="Genomic_DNA"/>
</dbReference>